<name>A0ACC2UP52_9FUNG</name>
<keyword evidence="2" id="KW-1185">Reference proteome</keyword>
<accession>A0ACC2UP52</accession>
<reference evidence="1" key="1">
    <citation type="submission" date="2022-04" db="EMBL/GenBank/DDBJ databases">
        <title>Genome of the entomopathogenic fungus Entomophthora muscae.</title>
        <authorList>
            <person name="Elya C."/>
            <person name="Lovett B.R."/>
            <person name="Lee E."/>
            <person name="Macias A.M."/>
            <person name="Hajek A.E."/>
            <person name="De Bivort B.L."/>
            <person name="Kasson M.T."/>
            <person name="De Fine Licht H.H."/>
            <person name="Stajich J.E."/>
        </authorList>
    </citation>
    <scope>NUCLEOTIDE SEQUENCE</scope>
    <source>
        <strain evidence="1">Berkeley</strain>
    </source>
</reference>
<proteinExistence type="predicted"/>
<protein>
    <submittedName>
        <fullName evidence="1">Ethionine resistance protein</fullName>
    </submittedName>
</protein>
<comment type="caution">
    <text evidence="1">The sequence shown here is derived from an EMBL/GenBank/DDBJ whole genome shotgun (WGS) entry which is preliminary data.</text>
</comment>
<sequence length="533" mass="57688">MSSYCSGKDTLIGAASDDACSDVTGTESPATSPKLKPPLSELQLIEEIEEGEESPDETTDIEALALIPSPGPSKYKGVEDISRRSYLSGIAYLVRYSYPVVASYLLQASIPATSNYFLSHLGSSELDAAALGNTFASVTGWSLCLGMATSLDTLCSQTFTGGGSITRVGTQLQRGLLVSFAMLVPILILWWNIEVIMKHFIDASLVENSSLYLRVLILGAPAYSGFECVKKFLQAQGIMSASTCILLLASPINLIFNYLLVSNPKTSLGFVGAPLAQVLTLWLMFIFSILYVCFINGKQAWGGWSRDCLRGWSAVIKLGLPGMGMICADWWAFEIILVAASRLGKTPLTAHTIMGTISMINYMAFHGLGIATSCLIGNYLGQGNYKAARKIARCSVLLSILMSLVTSAFLFTFRHSVANFATSDAPVAEVLISFLPLVCMNQLIDGLATTDAGILRGQGRQRIGAVVYIIGFYLLGIPLGLFLTFYANMGLLGLWIGISTSLLFIGLTLTFFIFITNWQQQVLACRERLNHTK</sequence>
<organism evidence="1 2">
    <name type="scientific">Entomophthora muscae</name>
    <dbReference type="NCBI Taxonomy" id="34485"/>
    <lineage>
        <taxon>Eukaryota</taxon>
        <taxon>Fungi</taxon>
        <taxon>Fungi incertae sedis</taxon>
        <taxon>Zoopagomycota</taxon>
        <taxon>Entomophthoromycotina</taxon>
        <taxon>Entomophthoromycetes</taxon>
        <taxon>Entomophthorales</taxon>
        <taxon>Entomophthoraceae</taxon>
        <taxon>Entomophthora</taxon>
    </lineage>
</organism>
<dbReference type="Proteomes" id="UP001165960">
    <property type="component" value="Unassembled WGS sequence"/>
</dbReference>
<evidence type="ECO:0000313" key="1">
    <source>
        <dbReference type="EMBL" id="KAJ9088142.1"/>
    </source>
</evidence>
<gene>
    <name evidence="1" type="primary">ERC1_9</name>
    <name evidence="1" type="ORF">DSO57_1026076</name>
</gene>
<evidence type="ECO:0000313" key="2">
    <source>
        <dbReference type="Proteomes" id="UP001165960"/>
    </source>
</evidence>
<dbReference type="EMBL" id="QTSX02000150">
    <property type="protein sequence ID" value="KAJ9088142.1"/>
    <property type="molecule type" value="Genomic_DNA"/>
</dbReference>